<evidence type="ECO:0000313" key="1">
    <source>
        <dbReference type="EMBL" id="OAP55789.1"/>
    </source>
</evidence>
<dbReference type="AlphaFoldDB" id="A0A178Z7N3"/>
<reference evidence="1 2" key="1">
    <citation type="submission" date="2016-04" db="EMBL/GenBank/DDBJ databases">
        <title>Draft genome of Fonsecaea erecta CBS 125763.</title>
        <authorList>
            <person name="Weiss V.A."/>
            <person name="Vicente V.A."/>
            <person name="Raittz R.T."/>
            <person name="Moreno L.F."/>
            <person name="De Souza E.M."/>
            <person name="Pedrosa F.O."/>
            <person name="Steffens M.B."/>
            <person name="Faoro H."/>
            <person name="Tadra-Sfeir M.Z."/>
            <person name="Najafzadeh M.J."/>
            <person name="Felipe M.S."/>
            <person name="Teixeira M."/>
            <person name="Sun J."/>
            <person name="Xi L."/>
            <person name="Gomes R."/>
            <person name="De Azevedo C.M."/>
            <person name="Salgado C.G."/>
            <person name="Da Silva M.B."/>
            <person name="Nascimento M.F."/>
            <person name="Queiroz-Telles F."/>
            <person name="Attili D.S."/>
            <person name="Gorbushina A."/>
        </authorList>
    </citation>
    <scope>NUCLEOTIDE SEQUENCE [LARGE SCALE GENOMIC DNA]</scope>
    <source>
        <strain evidence="1 2">CBS 125763</strain>
    </source>
</reference>
<dbReference type="GeneID" id="30014109"/>
<dbReference type="OrthoDB" id="4363044at2759"/>
<protein>
    <submittedName>
        <fullName evidence="1">Uncharacterized protein</fullName>
    </submittedName>
</protein>
<sequence length="256" mass="28751">MSHDPQRRGLKANQIRTDHYSLRKSQCPQVPFCLLITQIFFSRASCKFAQVFSAIDKTRVDQVVSTFKALLKKEWTKSKKPRGFKAAYLRAQALPDEDPERIFLETGFTAWLAYYLASPRAKHYKGRSANIRAIKTVKELTVELQREIAARVNDTTAHPTVTRTLLPPRSPTLPRLNSTTDLQQTQTIMNNALPSAPTDGSPTESTAVLVQNQTQVRQQQTVSNPFSSELMSTFPPYACGAIRKHTGRAAVTMVFP</sequence>
<name>A0A178Z7N3_9EURO</name>
<keyword evidence="2" id="KW-1185">Reference proteome</keyword>
<gene>
    <name evidence="1" type="ORF">AYL99_09941</name>
</gene>
<dbReference type="Proteomes" id="UP000078343">
    <property type="component" value="Unassembled WGS sequence"/>
</dbReference>
<evidence type="ECO:0000313" key="2">
    <source>
        <dbReference type="Proteomes" id="UP000078343"/>
    </source>
</evidence>
<organism evidence="1 2">
    <name type="scientific">Fonsecaea erecta</name>
    <dbReference type="NCBI Taxonomy" id="1367422"/>
    <lineage>
        <taxon>Eukaryota</taxon>
        <taxon>Fungi</taxon>
        <taxon>Dikarya</taxon>
        <taxon>Ascomycota</taxon>
        <taxon>Pezizomycotina</taxon>
        <taxon>Eurotiomycetes</taxon>
        <taxon>Chaetothyriomycetidae</taxon>
        <taxon>Chaetothyriales</taxon>
        <taxon>Herpotrichiellaceae</taxon>
        <taxon>Fonsecaea</taxon>
    </lineage>
</organism>
<comment type="caution">
    <text evidence="1">The sequence shown here is derived from an EMBL/GenBank/DDBJ whole genome shotgun (WGS) entry which is preliminary data.</text>
</comment>
<accession>A0A178Z7N3</accession>
<proteinExistence type="predicted"/>
<dbReference type="RefSeq" id="XP_018689156.1">
    <property type="nucleotide sequence ID" value="XM_018841447.1"/>
</dbReference>
<dbReference type="EMBL" id="LVYI01000010">
    <property type="protein sequence ID" value="OAP55789.1"/>
    <property type="molecule type" value="Genomic_DNA"/>
</dbReference>